<keyword evidence="7 11" id="KW-0560">Oxidoreductase</keyword>
<gene>
    <name evidence="12" type="primary">CDO1</name>
</gene>
<dbReference type="EC" id="1.13.11.20" evidence="11"/>
<evidence type="ECO:0000313" key="12">
    <source>
        <dbReference type="Ensembl" id="ENSOKIP00005013361.1"/>
    </source>
</evidence>
<evidence type="ECO:0000256" key="7">
    <source>
        <dbReference type="ARBA" id="ARBA00023002"/>
    </source>
</evidence>
<comment type="similarity">
    <text evidence="3 11">Belongs to the cysteine dioxygenase family.</text>
</comment>
<comment type="cofactor">
    <cofactor evidence="11">
        <name>Fe cation</name>
        <dbReference type="ChEBI" id="CHEBI:24875"/>
    </cofactor>
    <text evidence="11">Binds 1 Fe cation per subunit.</text>
</comment>
<protein>
    <recommendedName>
        <fullName evidence="11">Cysteine dioxygenase</fullName>
        <ecNumber evidence="11">1.13.11.20</ecNumber>
    </recommendedName>
</protein>
<evidence type="ECO:0000256" key="2">
    <source>
        <dbReference type="ARBA" id="ARBA00004759"/>
    </source>
</evidence>
<keyword evidence="6 11" id="KW-0223">Dioxygenase</keyword>
<comment type="pathway">
    <text evidence="2 11">Organosulfur biosynthesis; taurine biosynthesis; hypotaurine from L-cysteine: step 1/2.</text>
</comment>
<dbReference type="InterPro" id="IPR010300">
    <property type="entry name" value="CDO_1"/>
</dbReference>
<dbReference type="InterPro" id="IPR014710">
    <property type="entry name" value="RmlC-like_jellyroll"/>
</dbReference>
<comment type="catalytic activity">
    <reaction evidence="9">
        <text>L-cysteine + O2 = 3-sulfino-L-alanine + H(+)</text>
        <dbReference type="Rhea" id="RHEA:20441"/>
        <dbReference type="ChEBI" id="CHEBI:15378"/>
        <dbReference type="ChEBI" id="CHEBI:15379"/>
        <dbReference type="ChEBI" id="CHEBI:35235"/>
        <dbReference type="ChEBI" id="CHEBI:61085"/>
        <dbReference type="EC" id="1.13.11.20"/>
    </reaction>
    <physiologicalReaction direction="left-to-right" evidence="9">
        <dbReference type="Rhea" id="RHEA:20442"/>
    </physiologicalReaction>
</comment>
<dbReference type="CDD" id="cd10548">
    <property type="entry name" value="cupin_CDO"/>
    <property type="match status" value="1"/>
</dbReference>
<dbReference type="InterPro" id="IPR011051">
    <property type="entry name" value="RmlC_Cupin_sf"/>
</dbReference>
<dbReference type="PANTHER" id="PTHR12918:SF1">
    <property type="entry name" value="CYSTEINE DIOXYGENASE TYPE 1"/>
    <property type="match status" value="1"/>
</dbReference>
<name>A0A8C7D744_ONCKI</name>
<evidence type="ECO:0000256" key="5">
    <source>
        <dbReference type="ARBA" id="ARBA00022784"/>
    </source>
</evidence>
<dbReference type="SUPFAM" id="SSF51182">
    <property type="entry name" value="RmlC-like cupins"/>
    <property type="match status" value="1"/>
</dbReference>
<evidence type="ECO:0000256" key="9">
    <source>
        <dbReference type="ARBA" id="ARBA00024284"/>
    </source>
</evidence>
<dbReference type="UniPathway" id="UPA00012">
    <property type="reaction ID" value="UER00537"/>
</dbReference>
<sequence length="207" mass="24519">MEKTEVMTPKSLDDLIKLLHKLFESDKINVEEVQQIMEAYDSNPQEWKKFAMFDPTRYTRNLVDEGNGKFNLILLCWGEGQGSSIHDHTDSHCFMKMLQGELKETLFEWPKNKTQDVGDMVQKSQRILKENQCAYINGKIQGSLVFPQHCVSDNIRRHLFIFFTHIICMYIFYKQPPTSEYLYFQVFDYLKTSCTCYILYKFLMDTV</sequence>
<keyword evidence="13" id="KW-1185">Reference proteome</keyword>
<dbReference type="Pfam" id="PF05995">
    <property type="entry name" value="CDO_I"/>
    <property type="match status" value="1"/>
</dbReference>
<dbReference type="GO" id="GO:0019448">
    <property type="term" value="P:L-cysteine catabolic process"/>
    <property type="evidence" value="ECO:0007669"/>
    <property type="project" value="TreeGrafter"/>
</dbReference>
<dbReference type="Proteomes" id="UP000694557">
    <property type="component" value="Unassembled WGS sequence"/>
</dbReference>
<keyword evidence="8 11" id="KW-0408">Iron</keyword>
<reference evidence="12" key="1">
    <citation type="submission" date="2025-08" db="UniProtKB">
        <authorList>
            <consortium name="Ensembl"/>
        </authorList>
    </citation>
    <scope>IDENTIFICATION</scope>
</reference>
<dbReference type="PANTHER" id="PTHR12918">
    <property type="entry name" value="CYSTEINE DIOXYGENASE"/>
    <property type="match status" value="1"/>
</dbReference>
<evidence type="ECO:0000256" key="4">
    <source>
        <dbReference type="ARBA" id="ARBA00022723"/>
    </source>
</evidence>
<evidence type="ECO:0000256" key="1">
    <source>
        <dbReference type="ARBA" id="ARBA00001967"/>
    </source>
</evidence>
<dbReference type="GO" id="GO:0017172">
    <property type="term" value="F:cysteine dioxygenase activity"/>
    <property type="evidence" value="ECO:0007669"/>
    <property type="project" value="UniProtKB-UniRule"/>
</dbReference>
<evidence type="ECO:0000256" key="11">
    <source>
        <dbReference type="RuleBase" id="RU366010"/>
    </source>
</evidence>
<reference evidence="12" key="2">
    <citation type="submission" date="2025-09" db="UniProtKB">
        <authorList>
            <consortium name="Ensembl"/>
        </authorList>
    </citation>
    <scope>IDENTIFICATION</scope>
</reference>
<accession>A0A8C7D744</accession>
<comment type="function">
    <text evidence="10">Catalyzes the oxidation of cysteine to cysteine sulfinic acid with addition of molecular dioxygen.</text>
</comment>
<keyword evidence="5" id="KW-0883">Thioether bond</keyword>
<keyword evidence="4 11" id="KW-0479">Metal-binding</keyword>
<evidence type="ECO:0000313" key="13">
    <source>
        <dbReference type="Proteomes" id="UP000694557"/>
    </source>
</evidence>
<dbReference type="GO" id="GO:0008198">
    <property type="term" value="F:ferrous iron binding"/>
    <property type="evidence" value="ECO:0007669"/>
    <property type="project" value="TreeGrafter"/>
</dbReference>
<dbReference type="Ensembl" id="ENSOKIT00005014243.1">
    <property type="protein sequence ID" value="ENSOKIP00005013361.1"/>
    <property type="gene ID" value="ENSOKIG00005006051.1"/>
</dbReference>
<organism evidence="12 13">
    <name type="scientific">Oncorhynchus kisutch</name>
    <name type="common">Coho salmon</name>
    <name type="synonym">Salmo kisutch</name>
    <dbReference type="NCBI Taxonomy" id="8019"/>
    <lineage>
        <taxon>Eukaryota</taxon>
        <taxon>Metazoa</taxon>
        <taxon>Chordata</taxon>
        <taxon>Craniata</taxon>
        <taxon>Vertebrata</taxon>
        <taxon>Euteleostomi</taxon>
        <taxon>Actinopterygii</taxon>
        <taxon>Neopterygii</taxon>
        <taxon>Teleostei</taxon>
        <taxon>Protacanthopterygii</taxon>
        <taxon>Salmoniformes</taxon>
        <taxon>Salmonidae</taxon>
        <taxon>Salmoninae</taxon>
        <taxon>Oncorhynchus</taxon>
    </lineage>
</organism>
<comment type="cofactor">
    <cofactor evidence="1">
        <name>Ni(2+)</name>
        <dbReference type="ChEBI" id="CHEBI:49786"/>
    </cofactor>
</comment>
<dbReference type="GeneTree" id="ENSGT00390000018226"/>
<evidence type="ECO:0000256" key="8">
    <source>
        <dbReference type="ARBA" id="ARBA00023004"/>
    </source>
</evidence>
<evidence type="ECO:0000256" key="3">
    <source>
        <dbReference type="ARBA" id="ARBA00006622"/>
    </source>
</evidence>
<proteinExistence type="inferred from homology"/>
<dbReference type="GO" id="GO:0042412">
    <property type="term" value="P:taurine biosynthetic process"/>
    <property type="evidence" value="ECO:0007669"/>
    <property type="project" value="UniProtKB-UniRule"/>
</dbReference>
<dbReference type="Gene3D" id="2.60.120.10">
    <property type="entry name" value="Jelly Rolls"/>
    <property type="match status" value="1"/>
</dbReference>
<evidence type="ECO:0000256" key="6">
    <source>
        <dbReference type="ARBA" id="ARBA00022964"/>
    </source>
</evidence>
<dbReference type="AlphaFoldDB" id="A0A8C7D744"/>
<evidence type="ECO:0000256" key="10">
    <source>
        <dbReference type="ARBA" id="ARBA00033725"/>
    </source>
</evidence>